<evidence type="ECO:0000256" key="7">
    <source>
        <dbReference type="ARBA" id="ARBA00023242"/>
    </source>
</evidence>
<evidence type="ECO:0000313" key="13">
    <source>
        <dbReference type="Proteomes" id="UP001454036"/>
    </source>
</evidence>
<evidence type="ECO:0000256" key="6">
    <source>
        <dbReference type="ARBA" id="ARBA00023163"/>
    </source>
</evidence>
<dbReference type="InterPro" id="IPR004827">
    <property type="entry name" value="bZIP"/>
</dbReference>
<feature type="domain" description="BZIP" evidence="10">
    <location>
        <begin position="82"/>
        <end position="126"/>
    </location>
</feature>
<dbReference type="PROSITE" id="PS50217">
    <property type="entry name" value="BZIP"/>
    <property type="match status" value="1"/>
</dbReference>
<protein>
    <submittedName>
        <fullName evidence="12">DNA-binding transcription factor</fullName>
    </submittedName>
</protein>
<dbReference type="InterPro" id="IPR025422">
    <property type="entry name" value="TGA_domain"/>
</dbReference>
<keyword evidence="6" id="KW-0804">Transcription</keyword>
<feature type="coiled-coil region" evidence="8">
    <location>
        <begin position="103"/>
        <end position="130"/>
    </location>
</feature>
<evidence type="ECO:0000313" key="12">
    <source>
        <dbReference type="EMBL" id="GAA0178587.1"/>
    </source>
</evidence>
<feature type="domain" description="DOG1" evidence="11">
    <location>
        <begin position="152"/>
        <end position="364"/>
    </location>
</feature>
<comment type="subcellular location">
    <subcellularLocation>
        <location evidence="1">Nucleus</location>
    </subcellularLocation>
</comment>
<dbReference type="Pfam" id="PF14144">
    <property type="entry name" value="DOG1"/>
    <property type="match status" value="1"/>
</dbReference>
<dbReference type="GO" id="GO:0006351">
    <property type="term" value="P:DNA-templated transcription"/>
    <property type="evidence" value="ECO:0007669"/>
    <property type="project" value="InterPro"/>
</dbReference>
<gene>
    <name evidence="12" type="ORF">LIER_29858</name>
</gene>
<evidence type="ECO:0000259" key="11">
    <source>
        <dbReference type="PROSITE" id="PS51806"/>
    </source>
</evidence>
<dbReference type="PANTHER" id="PTHR45693">
    <property type="entry name" value="TRANSCRIPTION FACTOR TGA9"/>
    <property type="match status" value="1"/>
</dbReference>
<dbReference type="PROSITE" id="PS00036">
    <property type="entry name" value="BZIP_BASIC"/>
    <property type="match status" value="1"/>
</dbReference>
<dbReference type="EMBL" id="BAABME010010427">
    <property type="protein sequence ID" value="GAA0178587.1"/>
    <property type="molecule type" value="Genomic_DNA"/>
</dbReference>
<dbReference type="InterPro" id="IPR046347">
    <property type="entry name" value="bZIP_sf"/>
</dbReference>
<keyword evidence="5" id="KW-0010">Activator</keyword>
<dbReference type="GO" id="GO:0043565">
    <property type="term" value="F:sequence-specific DNA binding"/>
    <property type="evidence" value="ECO:0007669"/>
    <property type="project" value="InterPro"/>
</dbReference>
<dbReference type="Pfam" id="PF00170">
    <property type="entry name" value="bZIP_1"/>
    <property type="match status" value="1"/>
</dbReference>
<dbReference type="Proteomes" id="UP001454036">
    <property type="component" value="Unassembled WGS sequence"/>
</dbReference>
<feature type="compositionally biased region" description="Basic and acidic residues" evidence="9">
    <location>
        <begin position="50"/>
        <end position="59"/>
    </location>
</feature>
<evidence type="ECO:0000256" key="1">
    <source>
        <dbReference type="ARBA" id="ARBA00004123"/>
    </source>
</evidence>
<name>A0AAV3RPK5_LITER</name>
<keyword evidence="8" id="KW-0175">Coiled coil</keyword>
<comment type="similarity">
    <text evidence="2">Belongs to the bZIP family.</text>
</comment>
<comment type="caution">
    <text evidence="12">The sequence shown here is derived from an EMBL/GenBank/DDBJ whole genome shotgun (WGS) entry which is preliminary data.</text>
</comment>
<keyword evidence="4 12" id="KW-0238">DNA-binding</keyword>
<reference evidence="12 13" key="1">
    <citation type="submission" date="2024-01" db="EMBL/GenBank/DDBJ databases">
        <title>The complete chloroplast genome sequence of Lithospermum erythrorhizon: insights into the phylogenetic relationship among Boraginaceae species and the maternal lineages of purple gromwells.</title>
        <authorList>
            <person name="Okada T."/>
            <person name="Watanabe K."/>
        </authorList>
    </citation>
    <scope>NUCLEOTIDE SEQUENCE [LARGE SCALE GENOMIC DNA]</scope>
</reference>
<dbReference type="PANTHER" id="PTHR45693:SF7">
    <property type="entry name" value="TRANSCRIPTION FACTOR TGA7"/>
    <property type="match status" value="1"/>
</dbReference>
<feature type="region of interest" description="Disordered" evidence="9">
    <location>
        <begin position="34"/>
        <end position="86"/>
    </location>
</feature>
<evidence type="ECO:0000256" key="4">
    <source>
        <dbReference type="ARBA" id="ARBA00023125"/>
    </source>
</evidence>
<dbReference type="PROSITE" id="PS51806">
    <property type="entry name" value="DOG1"/>
    <property type="match status" value="1"/>
</dbReference>
<accession>A0AAV3RPK5</accession>
<dbReference type="FunFam" id="1.20.5.170:FF:000019">
    <property type="entry name" value="BZIP family transcription factor"/>
    <property type="match status" value="1"/>
</dbReference>
<sequence length="372" mass="42020">MASSTTQFGSSKEVMSMYDESSLYQQINMWEETFGGDISPTGEATIELQEDTKQDKKSETASSTEPHHATASGDVENARGLSEKVERRLAQNREAAKKSRLRKKAYVKQLETSRLKLAQLELELERATQQRMIIGGATGTMAYGGTSTSSGIASFEIKYGQWTEEQKRQNCQLKTALQSPIITVIELGMLVEDVLRHYYNIFRMKTETARVDAFYLVSGMWRTPIEKFFLWIGGFRPTDLINIIVPQVEPLTEQQQMDINNLRHSCQQAEEALTQGMDKLQQNLSHSISTGTVIGTVTYGAHLASSMEKLESLENFINQADHLRQQTLHHMCRILTTRQAATGLLAFGEYFQSLRSLSSLWSARPRHTIFNC</sequence>
<keyword evidence="13" id="KW-1185">Reference proteome</keyword>
<dbReference type="AlphaFoldDB" id="A0AAV3RPK5"/>
<evidence type="ECO:0000256" key="5">
    <source>
        <dbReference type="ARBA" id="ARBA00023159"/>
    </source>
</evidence>
<keyword evidence="7" id="KW-0539">Nucleus</keyword>
<evidence type="ECO:0000256" key="2">
    <source>
        <dbReference type="ARBA" id="ARBA00007163"/>
    </source>
</evidence>
<dbReference type="Gene3D" id="1.20.5.170">
    <property type="match status" value="1"/>
</dbReference>
<dbReference type="GO" id="GO:0003700">
    <property type="term" value="F:DNA-binding transcription factor activity"/>
    <property type="evidence" value="ECO:0007669"/>
    <property type="project" value="InterPro"/>
</dbReference>
<evidence type="ECO:0000256" key="8">
    <source>
        <dbReference type="SAM" id="Coils"/>
    </source>
</evidence>
<dbReference type="SUPFAM" id="SSF57959">
    <property type="entry name" value="Leucine zipper domain"/>
    <property type="match status" value="1"/>
</dbReference>
<organism evidence="12 13">
    <name type="scientific">Lithospermum erythrorhizon</name>
    <name type="common">Purple gromwell</name>
    <name type="synonym">Lithospermum officinale var. erythrorhizon</name>
    <dbReference type="NCBI Taxonomy" id="34254"/>
    <lineage>
        <taxon>Eukaryota</taxon>
        <taxon>Viridiplantae</taxon>
        <taxon>Streptophyta</taxon>
        <taxon>Embryophyta</taxon>
        <taxon>Tracheophyta</taxon>
        <taxon>Spermatophyta</taxon>
        <taxon>Magnoliopsida</taxon>
        <taxon>eudicotyledons</taxon>
        <taxon>Gunneridae</taxon>
        <taxon>Pentapetalae</taxon>
        <taxon>asterids</taxon>
        <taxon>lamiids</taxon>
        <taxon>Boraginales</taxon>
        <taxon>Boraginaceae</taxon>
        <taxon>Boraginoideae</taxon>
        <taxon>Lithospermeae</taxon>
        <taxon>Lithospermum</taxon>
    </lineage>
</organism>
<keyword evidence="3" id="KW-0805">Transcription regulation</keyword>
<evidence type="ECO:0000259" key="10">
    <source>
        <dbReference type="PROSITE" id="PS50217"/>
    </source>
</evidence>
<evidence type="ECO:0000256" key="3">
    <source>
        <dbReference type="ARBA" id="ARBA00023015"/>
    </source>
</evidence>
<proteinExistence type="inferred from homology"/>
<dbReference type="GO" id="GO:0005634">
    <property type="term" value="C:nucleus"/>
    <property type="evidence" value="ECO:0007669"/>
    <property type="project" value="UniProtKB-SubCell"/>
</dbReference>
<evidence type="ECO:0000256" key="9">
    <source>
        <dbReference type="SAM" id="MobiDB-lite"/>
    </source>
</evidence>